<dbReference type="PROSITE" id="PS00615">
    <property type="entry name" value="C_TYPE_LECTIN_1"/>
    <property type="match status" value="1"/>
</dbReference>
<evidence type="ECO:0000259" key="3">
    <source>
        <dbReference type="PROSITE" id="PS50041"/>
    </source>
</evidence>
<feature type="signal peptide" evidence="2">
    <location>
        <begin position="1"/>
        <end position="21"/>
    </location>
</feature>
<reference evidence="5" key="1">
    <citation type="submission" date="2024-06" db="EMBL/GenBank/DDBJ databases">
        <title>C-type lectins containing an immunoglobulin (IG) domain exert anti-WSSV function in crayfish innate immunity through this domain.</title>
        <authorList>
            <person name="Dai X."/>
            <person name="Ren Q."/>
        </authorList>
    </citation>
    <scope>NUCLEOTIDE SEQUENCE</scope>
</reference>
<dbReference type="InterPro" id="IPR016187">
    <property type="entry name" value="CTDL_fold"/>
</dbReference>
<dbReference type="Gene3D" id="3.10.100.10">
    <property type="entry name" value="Mannose-Binding Protein A, subunit A"/>
    <property type="match status" value="1"/>
</dbReference>
<feature type="chain" id="PRO_5043672402" evidence="2">
    <location>
        <begin position="22"/>
        <end position="254"/>
    </location>
</feature>
<dbReference type="PROSITE" id="PS50041">
    <property type="entry name" value="C_TYPE_LECTIN_2"/>
    <property type="match status" value="1"/>
</dbReference>
<evidence type="ECO:0000256" key="1">
    <source>
        <dbReference type="ARBA" id="ARBA00023157"/>
    </source>
</evidence>
<protein>
    <submittedName>
        <fullName evidence="5">Pattern recognition receptor</fullName>
    </submittedName>
</protein>
<dbReference type="EMBL" id="PP883957">
    <property type="protein sequence ID" value="XCA46936.1"/>
    <property type="molecule type" value="mRNA"/>
</dbReference>
<dbReference type="AlphaFoldDB" id="A0AAU7YQN4"/>
<accession>A0AAU7YQN4</accession>
<feature type="domain" description="C-type lectin" evidence="3">
    <location>
        <begin position="132"/>
        <end position="251"/>
    </location>
</feature>
<sequence>MVYLCRFVITIALSLVAVSDSSIIFDVADVEVTPGQTLTLSCGVRQEFRHCLWENERGDIFQVEDVHAGVHPGLRAPEDLTDNQCGVVIDSVSVEDLGAWTCRVFLAGRTLLASRNVGKTQVDACRDPFGKVGGECYYFHTTTALTWQDARDYCLSVDPFSDLAVVDDCFQFRLIWNHILIYFPGHSWWIGGSDLEQKGDWYFIDGSPVPMGTPFWYPGSPSSDGDCLLITSTYGYLNDSSCETPFSFICQQLY</sequence>
<dbReference type="InterPro" id="IPR001304">
    <property type="entry name" value="C-type_lectin-like"/>
</dbReference>
<evidence type="ECO:0000259" key="4">
    <source>
        <dbReference type="PROSITE" id="PS50835"/>
    </source>
</evidence>
<dbReference type="Gene3D" id="2.60.40.10">
    <property type="entry name" value="Immunoglobulins"/>
    <property type="match status" value="1"/>
</dbReference>
<dbReference type="InterPro" id="IPR007110">
    <property type="entry name" value="Ig-like_dom"/>
</dbReference>
<dbReference type="InterPro" id="IPR013783">
    <property type="entry name" value="Ig-like_fold"/>
</dbReference>
<evidence type="ECO:0000256" key="2">
    <source>
        <dbReference type="SAM" id="SignalP"/>
    </source>
</evidence>
<dbReference type="SMART" id="SM00034">
    <property type="entry name" value="CLECT"/>
    <property type="match status" value="1"/>
</dbReference>
<dbReference type="InterPro" id="IPR016186">
    <property type="entry name" value="C-type_lectin-like/link_sf"/>
</dbReference>
<gene>
    <name evidence="5" type="primary">IgLec2</name>
</gene>
<dbReference type="CDD" id="cd00037">
    <property type="entry name" value="CLECT"/>
    <property type="match status" value="1"/>
</dbReference>
<organism evidence="5">
    <name type="scientific">Procambarus clarkii</name>
    <name type="common">Red swamp crayfish</name>
    <dbReference type="NCBI Taxonomy" id="6728"/>
    <lineage>
        <taxon>Eukaryota</taxon>
        <taxon>Metazoa</taxon>
        <taxon>Ecdysozoa</taxon>
        <taxon>Arthropoda</taxon>
        <taxon>Crustacea</taxon>
        <taxon>Multicrustacea</taxon>
        <taxon>Malacostraca</taxon>
        <taxon>Eumalacostraca</taxon>
        <taxon>Eucarida</taxon>
        <taxon>Decapoda</taxon>
        <taxon>Pleocyemata</taxon>
        <taxon>Astacidea</taxon>
        <taxon>Astacoidea</taxon>
        <taxon>Cambaridae</taxon>
        <taxon>Procambarus</taxon>
    </lineage>
</organism>
<dbReference type="PANTHER" id="PTHR22803">
    <property type="entry name" value="MANNOSE, PHOSPHOLIPASE, LECTIN RECEPTOR RELATED"/>
    <property type="match status" value="1"/>
</dbReference>
<keyword evidence="1" id="KW-1015">Disulfide bond</keyword>
<dbReference type="InterPro" id="IPR018378">
    <property type="entry name" value="C-type_lectin_CS"/>
</dbReference>
<dbReference type="SUPFAM" id="SSF48726">
    <property type="entry name" value="Immunoglobulin"/>
    <property type="match status" value="1"/>
</dbReference>
<evidence type="ECO:0000313" key="5">
    <source>
        <dbReference type="EMBL" id="XCA46936.1"/>
    </source>
</evidence>
<proteinExistence type="evidence at transcript level"/>
<name>A0AAU7YQN4_PROCL</name>
<keyword evidence="2" id="KW-0732">Signal</keyword>
<dbReference type="PROSITE" id="PS50835">
    <property type="entry name" value="IG_LIKE"/>
    <property type="match status" value="1"/>
</dbReference>
<dbReference type="Pfam" id="PF00059">
    <property type="entry name" value="Lectin_C"/>
    <property type="match status" value="1"/>
</dbReference>
<keyword evidence="5" id="KW-0675">Receptor</keyword>
<feature type="domain" description="Ig-like" evidence="4">
    <location>
        <begin position="21"/>
        <end position="118"/>
    </location>
</feature>
<dbReference type="SUPFAM" id="SSF56436">
    <property type="entry name" value="C-type lectin-like"/>
    <property type="match status" value="1"/>
</dbReference>
<dbReference type="InterPro" id="IPR050111">
    <property type="entry name" value="C-type_lectin/snaclec_domain"/>
</dbReference>
<dbReference type="InterPro" id="IPR036179">
    <property type="entry name" value="Ig-like_dom_sf"/>
</dbReference>